<feature type="compositionally biased region" description="Polar residues" evidence="1">
    <location>
        <begin position="267"/>
        <end position="283"/>
    </location>
</feature>
<comment type="caution">
    <text evidence="2">The sequence shown here is derived from an EMBL/GenBank/DDBJ whole genome shotgun (WGS) entry which is preliminary data.</text>
</comment>
<feature type="compositionally biased region" description="Polar residues" evidence="1">
    <location>
        <begin position="246"/>
        <end position="259"/>
    </location>
</feature>
<feature type="compositionally biased region" description="Basic and acidic residues" evidence="1">
    <location>
        <begin position="59"/>
        <end position="80"/>
    </location>
</feature>
<feature type="region of interest" description="Disordered" evidence="1">
    <location>
        <begin position="243"/>
        <end position="372"/>
    </location>
</feature>
<dbReference type="EMBL" id="CAKOGP040000001">
    <property type="protein sequence ID" value="CAJ1904664.1"/>
    <property type="molecule type" value="Genomic_DNA"/>
</dbReference>
<feature type="region of interest" description="Disordered" evidence="1">
    <location>
        <begin position="170"/>
        <end position="203"/>
    </location>
</feature>
<feature type="region of interest" description="Disordered" evidence="1">
    <location>
        <begin position="385"/>
        <end position="409"/>
    </location>
</feature>
<organism evidence="2 3">
    <name type="scientific">Cylindrotheca closterium</name>
    <dbReference type="NCBI Taxonomy" id="2856"/>
    <lineage>
        <taxon>Eukaryota</taxon>
        <taxon>Sar</taxon>
        <taxon>Stramenopiles</taxon>
        <taxon>Ochrophyta</taxon>
        <taxon>Bacillariophyta</taxon>
        <taxon>Bacillariophyceae</taxon>
        <taxon>Bacillariophycidae</taxon>
        <taxon>Bacillariales</taxon>
        <taxon>Bacillariaceae</taxon>
        <taxon>Cylindrotheca</taxon>
    </lineage>
</organism>
<feature type="compositionally biased region" description="Polar residues" evidence="1">
    <location>
        <begin position="311"/>
        <end position="329"/>
    </location>
</feature>
<evidence type="ECO:0000313" key="2">
    <source>
        <dbReference type="EMBL" id="CAJ1904664.1"/>
    </source>
</evidence>
<dbReference type="AlphaFoldDB" id="A0AAD2CKR2"/>
<feature type="compositionally biased region" description="Polar residues" evidence="1">
    <location>
        <begin position="189"/>
        <end position="198"/>
    </location>
</feature>
<keyword evidence="3" id="KW-1185">Reference proteome</keyword>
<proteinExistence type="predicted"/>
<feature type="compositionally biased region" description="Basic and acidic residues" evidence="1">
    <location>
        <begin position="91"/>
        <end position="101"/>
    </location>
</feature>
<feature type="region of interest" description="Disordered" evidence="1">
    <location>
        <begin position="52"/>
        <end position="101"/>
    </location>
</feature>
<gene>
    <name evidence="2" type="ORF">CYCCA115_LOCUS409</name>
</gene>
<evidence type="ECO:0000313" key="3">
    <source>
        <dbReference type="Proteomes" id="UP001295423"/>
    </source>
</evidence>
<name>A0AAD2CKR2_9STRA</name>
<feature type="compositionally biased region" description="Basic and acidic residues" evidence="1">
    <location>
        <begin position="388"/>
        <end position="406"/>
    </location>
</feature>
<protein>
    <submittedName>
        <fullName evidence="2">Uncharacterized protein</fullName>
    </submittedName>
</protein>
<dbReference type="Proteomes" id="UP001295423">
    <property type="component" value="Unassembled WGS sequence"/>
</dbReference>
<reference evidence="2" key="1">
    <citation type="submission" date="2023-08" db="EMBL/GenBank/DDBJ databases">
        <authorList>
            <person name="Audoor S."/>
            <person name="Bilcke G."/>
        </authorList>
    </citation>
    <scope>NUCLEOTIDE SEQUENCE</scope>
</reference>
<evidence type="ECO:0000256" key="1">
    <source>
        <dbReference type="SAM" id="MobiDB-lite"/>
    </source>
</evidence>
<accession>A0AAD2CKR2</accession>
<sequence length="515" mass="57865">MARGQHTRDITTQGNSSNVKLAAGLLSDNVPTSFSNMEWCFQENKDYASMHRKQSQNIVRDKRIVEGDQDNSKSESRSEEEVGAQRSTNHPNEEQFKQEPKRRGFAIQIKNNDPIIFDDDSVSTLTHYDRRSSRKESGDLSDMLGPFGSTSRIIAAEAEANRIQEGEALVYNSPSETDPIEQDTDEAKASNQSLSRQQKLNRAKHRFHGKVKEMPSLLSVDSSASTSFRSAKSESIAQRVAMFEKPNNQKSTPVANTKPIQAKKKALQTTPKTNVKSDQTTPAPTKPSMGARVPENTAVVSKRPSLRTCLKNGTSERSARSISSCLKNGTSDKSEKSTRSVTFMDEDTELGGSHRNDPPVYDIPPSDSNLSASECKKSLSLKYKKSRVSKEEKKLNRLNDSKRNRQGDNSGSNIFGCPLEFNFDFDFDDVDFSKFDIKKFDIRKFDISMLLSAFDFVGRNKCYNLTPSFDEYDEGEEKEGETLEEAKEEILGREIATEFVEFPQPRWSKDMIASE</sequence>